<keyword evidence="7" id="KW-1015">Disulfide bond</keyword>
<sequence>MAAGVPEHTMSILHLLSQLLLFCRAAVTPALLLLLCRPLGRAFLDCCCCCCCCNRAPSSLRAVTITNMNPSCPLDFTDAK</sequence>
<dbReference type="AlphaFoldDB" id="A0A834C1A1"/>
<organism evidence="13 14">
    <name type="scientific">Oryzias melastigma</name>
    <name type="common">Marine medaka</name>
    <dbReference type="NCBI Taxonomy" id="30732"/>
    <lineage>
        <taxon>Eukaryota</taxon>
        <taxon>Metazoa</taxon>
        <taxon>Chordata</taxon>
        <taxon>Craniata</taxon>
        <taxon>Vertebrata</taxon>
        <taxon>Euteleostomi</taxon>
        <taxon>Actinopterygii</taxon>
        <taxon>Neopterygii</taxon>
        <taxon>Teleostei</taxon>
        <taxon>Neoteleostei</taxon>
        <taxon>Acanthomorphata</taxon>
        <taxon>Ovalentaria</taxon>
        <taxon>Atherinomorphae</taxon>
        <taxon>Beloniformes</taxon>
        <taxon>Adrianichthyidae</taxon>
        <taxon>Oryziinae</taxon>
        <taxon>Oryzias</taxon>
    </lineage>
</organism>
<evidence type="ECO:0000256" key="1">
    <source>
        <dbReference type="ARBA" id="ARBA00004316"/>
    </source>
</evidence>
<dbReference type="GO" id="GO:0005886">
    <property type="term" value="C:plasma membrane"/>
    <property type="evidence" value="ECO:0007669"/>
    <property type="project" value="UniProtKB-SubCell"/>
</dbReference>
<reference evidence="13" key="1">
    <citation type="journal article" name="BMC Genomics">
        <title>Long-read sequencing and de novo genome assembly of marine medaka (Oryzias melastigma).</title>
        <authorList>
            <person name="Liang P."/>
            <person name="Saqib H.S.A."/>
            <person name="Ni X."/>
            <person name="Shen Y."/>
        </authorList>
    </citation>
    <scope>NUCLEOTIDE SEQUENCE</scope>
    <source>
        <strain evidence="13">Bigg-433</strain>
    </source>
</reference>
<feature type="transmembrane region" description="Helical" evidence="12">
    <location>
        <begin position="12"/>
        <end position="35"/>
    </location>
</feature>
<keyword evidence="6" id="KW-0297">G-protein coupled receptor</keyword>
<evidence type="ECO:0000256" key="2">
    <source>
        <dbReference type="ARBA" id="ARBA00004651"/>
    </source>
</evidence>
<keyword evidence="11" id="KW-0966">Cell projection</keyword>
<evidence type="ECO:0000256" key="12">
    <source>
        <dbReference type="SAM" id="Phobius"/>
    </source>
</evidence>
<protein>
    <submittedName>
        <fullName evidence="13">Prosaposin receptor GPR37</fullName>
    </submittedName>
</protein>
<name>A0A834C1A1_ORYME</name>
<dbReference type="EMBL" id="WKFB01000500">
    <property type="protein sequence ID" value="KAF6721174.1"/>
    <property type="molecule type" value="Genomic_DNA"/>
</dbReference>
<evidence type="ECO:0000313" key="14">
    <source>
        <dbReference type="Proteomes" id="UP000646548"/>
    </source>
</evidence>
<dbReference type="SUPFAM" id="SSF81321">
    <property type="entry name" value="Family A G protein-coupled receptor-like"/>
    <property type="match status" value="1"/>
</dbReference>
<evidence type="ECO:0000256" key="4">
    <source>
        <dbReference type="ARBA" id="ARBA00022729"/>
    </source>
</evidence>
<proteinExistence type="predicted"/>
<dbReference type="GO" id="GO:0008528">
    <property type="term" value="F:G protein-coupled peptide receptor activity"/>
    <property type="evidence" value="ECO:0007669"/>
    <property type="project" value="TreeGrafter"/>
</dbReference>
<dbReference type="PANTHER" id="PTHR46216">
    <property type="entry name" value="PROSAPOSIN RECEPTOR GPR37 FAMILY MEMBER"/>
    <property type="match status" value="1"/>
</dbReference>
<keyword evidence="4" id="KW-0732">Signal</keyword>
<evidence type="ECO:0000256" key="3">
    <source>
        <dbReference type="ARBA" id="ARBA00022475"/>
    </source>
</evidence>
<evidence type="ECO:0000256" key="5">
    <source>
        <dbReference type="ARBA" id="ARBA00022843"/>
    </source>
</evidence>
<evidence type="ECO:0000256" key="11">
    <source>
        <dbReference type="ARBA" id="ARBA00023273"/>
    </source>
</evidence>
<comment type="subcellular location">
    <subcellularLocation>
        <location evidence="2">Cell membrane</location>
        <topology evidence="2">Multi-pass membrane protein</topology>
    </subcellularLocation>
    <subcellularLocation>
        <location evidence="1">Cell projection</location>
    </subcellularLocation>
</comment>
<keyword evidence="12" id="KW-0812">Transmembrane</keyword>
<keyword evidence="8 13" id="KW-0675">Receptor</keyword>
<keyword evidence="10" id="KW-0807">Transducer</keyword>
<dbReference type="Proteomes" id="UP000646548">
    <property type="component" value="Unassembled WGS sequence"/>
</dbReference>
<comment type="caution">
    <text evidence="13">The sequence shown here is derived from an EMBL/GenBank/DDBJ whole genome shotgun (WGS) entry which is preliminary data.</text>
</comment>
<evidence type="ECO:0000313" key="13">
    <source>
        <dbReference type="EMBL" id="KAF6721174.1"/>
    </source>
</evidence>
<keyword evidence="9" id="KW-0325">Glycoprotein</keyword>
<dbReference type="GO" id="GO:0007193">
    <property type="term" value="P:adenylate cyclase-inhibiting G protein-coupled receptor signaling pathway"/>
    <property type="evidence" value="ECO:0007669"/>
    <property type="project" value="TreeGrafter"/>
</dbReference>
<keyword evidence="12" id="KW-0472">Membrane</keyword>
<dbReference type="GO" id="GO:0036505">
    <property type="term" value="F:prosaposin receptor activity"/>
    <property type="evidence" value="ECO:0007669"/>
    <property type="project" value="TreeGrafter"/>
</dbReference>
<evidence type="ECO:0000256" key="7">
    <source>
        <dbReference type="ARBA" id="ARBA00023157"/>
    </source>
</evidence>
<keyword evidence="3" id="KW-1003">Cell membrane</keyword>
<evidence type="ECO:0000256" key="8">
    <source>
        <dbReference type="ARBA" id="ARBA00023170"/>
    </source>
</evidence>
<dbReference type="PANTHER" id="PTHR46216:SF3">
    <property type="entry name" value="PROSAPOSIN RECEPTOR GPR37"/>
    <property type="match status" value="1"/>
</dbReference>
<accession>A0A834C1A1</accession>
<dbReference type="GO" id="GO:0042995">
    <property type="term" value="C:cell projection"/>
    <property type="evidence" value="ECO:0007669"/>
    <property type="project" value="UniProtKB-SubCell"/>
</dbReference>
<evidence type="ECO:0000256" key="10">
    <source>
        <dbReference type="ARBA" id="ARBA00023224"/>
    </source>
</evidence>
<evidence type="ECO:0000256" key="6">
    <source>
        <dbReference type="ARBA" id="ARBA00023040"/>
    </source>
</evidence>
<evidence type="ECO:0000256" key="9">
    <source>
        <dbReference type="ARBA" id="ARBA00023180"/>
    </source>
</evidence>
<keyword evidence="5" id="KW-0832">Ubl conjugation</keyword>
<gene>
    <name evidence="13" type="ORF">FQA47_021404</name>
</gene>
<keyword evidence="12" id="KW-1133">Transmembrane helix</keyword>
<dbReference type="GO" id="GO:0043410">
    <property type="term" value="P:positive regulation of MAPK cascade"/>
    <property type="evidence" value="ECO:0007669"/>
    <property type="project" value="TreeGrafter"/>
</dbReference>
<dbReference type="InterPro" id="IPR003909">
    <property type="entry name" value="GPR37_orph"/>
</dbReference>
<dbReference type="GO" id="GO:0043235">
    <property type="term" value="C:receptor complex"/>
    <property type="evidence" value="ECO:0007669"/>
    <property type="project" value="TreeGrafter"/>
</dbReference>